<dbReference type="Gene3D" id="1.20.120.330">
    <property type="entry name" value="Nucleotidyltransferases domain 2"/>
    <property type="match status" value="1"/>
</dbReference>
<accession>A0A7J3QET0</accession>
<dbReference type="SUPFAM" id="SSF81593">
    <property type="entry name" value="Nucleotidyltransferase substrate binding subunit/domain"/>
    <property type="match status" value="1"/>
</dbReference>
<evidence type="ECO:0000259" key="1">
    <source>
        <dbReference type="PROSITE" id="PS50910"/>
    </source>
</evidence>
<dbReference type="Pfam" id="PF05168">
    <property type="entry name" value="HEPN"/>
    <property type="match status" value="1"/>
</dbReference>
<dbReference type="PROSITE" id="PS50910">
    <property type="entry name" value="HEPN"/>
    <property type="match status" value="1"/>
</dbReference>
<name>A0A7J3QET0_9CREN</name>
<organism evidence="2">
    <name type="scientific">Ignisphaera aggregans</name>
    <dbReference type="NCBI Taxonomy" id="334771"/>
    <lineage>
        <taxon>Archaea</taxon>
        <taxon>Thermoproteota</taxon>
        <taxon>Thermoprotei</taxon>
        <taxon>Desulfurococcales</taxon>
        <taxon>Desulfurococcaceae</taxon>
        <taxon>Ignisphaera</taxon>
    </lineage>
</organism>
<feature type="domain" description="HEPN" evidence="1">
    <location>
        <begin position="7"/>
        <end position="131"/>
    </location>
</feature>
<proteinExistence type="predicted"/>
<evidence type="ECO:0000313" key="2">
    <source>
        <dbReference type="EMBL" id="HGV66977.1"/>
    </source>
</evidence>
<dbReference type="SMART" id="SM00748">
    <property type="entry name" value="HEPN"/>
    <property type="match status" value="1"/>
</dbReference>
<sequence length="138" mass="15789">MSGVYVDKLKSRARAFLKEAISAEDPDLAVFFAEQSMQLYIKAIHYELFGEIIRGHRLRELLAILVKMLEKNGFNDVANSVLDFVDRYRRVLILAEEAYTMSRYGEISYSVEEARSVVEVAKNLIELLDEVVKVVKLG</sequence>
<dbReference type="EMBL" id="DTET01000212">
    <property type="protein sequence ID" value="HGV66977.1"/>
    <property type="molecule type" value="Genomic_DNA"/>
</dbReference>
<reference evidence="2" key="1">
    <citation type="journal article" date="2020" name="mSystems">
        <title>Genome- and Community-Level Interaction Insights into Carbon Utilization and Element Cycling Functions of Hydrothermarchaeota in Hydrothermal Sediment.</title>
        <authorList>
            <person name="Zhou Z."/>
            <person name="Liu Y."/>
            <person name="Xu W."/>
            <person name="Pan J."/>
            <person name="Luo Z.H."/>
            <person name="Li M."/>
        </authorList>
    </citation>
    <scope>NUCLEOTIDE SEQUENCE [LARGE SCALE GENOMIC DNA]</scope>
    <source>
        <strain evidence="2">SpSt-721</strain>
    </source>
</reference>
<dbReference type="AlphaFoldDB" id="A0A7J3QET0"/>
<comment type="caution">
    <text evidence="2">The sequence shown here is derived from an EMBL/GenBank/DDBJ whole genome shotgun (WGS) entry which is preliminary data.</text>
</comment>
<gene>
    <name evidence="2" type="ORF">ENV02_04090</name>
</gene>
<dbReference type="InterPro" id="IPR007842">
    <property type="entry name" value="HEPN_dom"/>
</dbReference>
<protein>
    <submittedName>
        <fullName evidence="2">HEPN domain-containing protein</fullName>
    </submittedName>
</protein>